<dbReference type="EMBL" id="JACSQY010000001">
    <property type="protein sequence ID" value="MBD7906843.1"/>
    <property type="molecule type" value="Genomic_DNA"/>
</dbReference>
<evidence type="ECO:0000313" key="1">
    <source>
        <dbReference type="EMBL" id="MBD7906843.1"/>
    </source>
</evidence>
<sequence>MNAKNLSERLRLVASFAEQGTVLADIGSDHAYLPCWLIQKGQISRAIAGEVVKGPFESAKRNVAKEGLTDKIIVRLANGLQAILPEDGVENVSIAGMGGSLIATILENDLERLSGVNRIIVQPNIHAKAIRDWAVSHSWKIVNEAILKEDHKIYEILVLERGEESYNPEELLMGPILLKECSPVFQEKWQGELNEIERVIQVLTHSAQSEEAKAKRQQLSATKELIERGLKS</sequence>
<dbReference type="PANTHER" id="PTHR38451">
    <property type="entry name" value="TRNA (ADENINE(22)-N(1))-METHYLTRANSFERASE"/>
    <property type="match status" value="1"/>
</dbReference>
<dbReference type="RefSeq" id="WP_191688004.1">
    <property type="nucleotide sequence ID" value="NZ_JACSQY010000001.1"/>
</dbReference>
<dbReference type="SUPFAM" id="SSF53335">
    <property type="entry name" value="S-adenosyl-L-methionine-dependent methyltransferases"/>
    <property type="match status" value="1"/>
</dbReference>
<comment type="caution">
    <text evidence="1">The sequence shown here is derived from an EMBL/GenBank/DDBJ whole genome shotgun (WGS) entry which is preliminary data.</text>
</comment>
<dbReference type="Gene3D" id="3.40.50.150">
    <property type="entry name" value="Vaccinia Virus protein VP39"/>
    <property type="match status" value="1"/>
</dbReference>
<dbReference type="PIRSF" id="PIRSF018637">
    <property type="entry name" value="TrmK"/>
    <property type="match status" value="1"/>
</dbReference>
<protein>
    <submittedName>
        <fullName evidence="1">tRNA (Adenine-N(1))-methyltransferase</fullName>
    </submittedName>
</protein>
<accession>A0ABR8PFC1</accession>
<dbReference type="Pfam" id="PF04816">
    <property type="entry name" value="TrmK"/>
    <property type="match status" value="1"/>
</dbReference>
<dbReference type="InterPro" id="IPR029063">
    <property type="entry name" value="SAM-dependent_MTases_sf"/>
</dbReference>
<reference evidence="1 2" key="1">
    <citation type="submission" date="2020-08" db="EMBL/GenBank/DDBJ databases">
        <title>A Genomic Blueprint of the Chicken Gut Microbiome.</title>
        <authorList>
            <person name="Gilroy R."/>
            <person name="Ravi A."/>
            <person name="Getino M."/>
            <person name="Pursley I."/>
            <person name="Horton D.L."/>
            <person name="Alikhan N.-F."/>
            <person name="Baker D."/>
            <person name="Gharbi K."/>
            <person name="Hall N."/>
            <person name="Watson M."/>
            <person name="Adriaenssens E.M."/>
            <person name="Foster-Nyarko E."/>
            <person name="Jarju S."/>
            <person name="Secka A."/>
            <person name="Antonio M."/>
            <person name="Oren A."/>
            <person name="Chaudhuri R."/>
            <person name="La Ragione R.M."/>
            <person name="Hildebrand F."/>
            <person name="Pallen M.J."/>
        </authorList>
    </citation>
    <scope>NUCLEOTIDE SEQUENCE [LARGE SCALE GENOMIC DNA]</scope>
    <source>
        <strain evidence="1 2">Sa3CUA8</strain>
    </source>
</reference>
<organism evidence="1 2">
    <name type="scientific">Sporosarcina gallistercoris</name>
    <dbReference type="NCBI Taxonomy" id="2762245"/>
    <lineage>
        <taxon>Bacteria</taxon>
        <taxon>Bacillati</taxon>
        <taxon>Bacillota</taxon>
        <taxon>Bacilli</taxon>
        <taxon>Bacillales</taxon>
        <taxon>Caryophanaceae</taxon>
        <taxon>Sporosarcina</taxon>
    </lineage>
</organism>
<dbReference type="InterPro" id="IPR006901">
    <property type="entry name" value="TrmK"/>
</dbReference>
<evidence type="ECO:0000313" key="2">
    <source>
        <dbReference type="Proteomes" id="UP000659496"/>
    </source>
</evidence>
<name>A0ABR8PFC1_9BACL</name>
<dbReference type="PANTHER" id="PTHR38451:SF1">
    <property type="entry name" value="TRNA (ADENINE(22)-N(1))-METHYLTRANSFERASE"/>
    <property type="match status" value="1"/>
</dbReference>
<dbReference type="Proteomes" id="UP000659496">
    <property type="component" value="Unassembled WGS sequence"/>
</dbReference>
<proteinExistence type="predicted"/>
<gene>
    <name evidence="1" type="ORF">H9659_00680</name>
</gene>
<dbReference type="Gene3D" id="1.10.287.1890">
    <property type="match status" value="1"/>
</dbReference>
<keyword evidence="2" id="KW-1185">Reference proteome</keyword>